<protein>
    <submittedName>
        <fullName evidence="3">Phage tail protein</fullName>
    </submittedName>
</protein>
<evidence type="ECO:0000256" key="1">
    <source>
        <dbReference type="ARBA" id="ARBA00008005"/>
    </source>
</evidence>
<dbReference type="Pfam" id="PF04984">
    <property type="entry name" value="Phage_sheath_1"/>
    <property type="match status" value="1"/>
</dbReference>
<sequence length="495" mass="53287">MATQTTTFNEIPYDWLKPGTLVEVRPNYGRMGLVPFPVRALLIVQKLEIGTAQAKKLYRITRDEEGTALCGAGSIGDQMVRSFRKTNRTNDLSILALDDAAVGAAAAGKFVFSGNGDGPVSLYIGKTRVRVGGTIATAPGARAAAAVAAINADTSLPVTALQGSGAATNEVLLTAKHKGECGNAISLRVARRVDETVPSGLQVTVTAMAGGAGNPDIVGALDAIVGQWFTDIAIAWDDSNNLLAFQEELKKRYMAMGKLDAHGYFGTRGTFGQLTTKGGVTNCPNLTAAPGANRSASAPWEWAAALAGIGTFHLTNDPARQLRSLVLPGIDAPDPGDRFTDTEQDLLLRAGISTFNVLDDGTVTLDRVVTTYKQSSLGILDRAWLDIMVPKTLTRIRYDWASYVSLLYPRHKLADDDSPAAHASDAVVTPRRMHGTWASRCKLYERQGWIEDATRTVSESRFYRSENDRNRMESNQQIQIIGNLMVLAAALEFQV</sequence>
<organism evidence="3 4">
    <name type="scientific">Microvirga terricola</name>
    <dbReference type="NCBI Taxonomy" id="2719797"/>
    <lineage>
        <taxon>Bacteria</taxon>
        <taxon>Pseudomonadati</taxon>
        <taxon>Pseudomonadota</taxon>
        <taxon>Alphaproteobacteria</taxon>
        <taxon>Hyphomicrobiales</taxon>
        <taxon>Methylobacteriaceae</taxon>
        <taxon>Microvirga</taxon>
    </lineage>
</organism>
<proteinExistence type="inferred from homology"/>
<gene>
    <name evidence="3" type="ORF">HB375_02010</name>
</gene>
<comment type="caution">
    <text evidence="3">The sequence shown here is derived from an EMBL/GenBank/DDBJ whole genome shotgun (WGS) entry which is preliminary data.</text>
</comment>
<comment type="similarity">
    <text evidence="1">Belongs to the myoviridae tail sheath protein family.</text>
</comment>
<name>A0ABX0VC34_9HYPH</name>
<dbReference type="Proteomes" id="UP000707352">
    <property type="component" value="Unassembled WGS sequence"/>
</dbReference>
<accession>A0ABX0VC34</accession>
<dbReference type="EMBL" id="JAATJS010000001">
    <property type="protein sequence ID" value="NIX75387.1"/>
    <property type="molecule type" value="Genomic_DNA"/>
</dbReference>
<evidence type="ECO:0000313" key="3">
    <source>
        <dbReference type="EMBL" id="NIX75387.1"/>
    </source>
</evidence>
<dbReference type="InterPro" id="IPR035089">
    <property type="entry name" value="Phage_sheath_subtilisin"/>
</dbReference>
<keyword evidence="4" id="KW-1185">Reference proteome</keyword>
<reference evidence="3 4" key="1">
    <citation type="submission" date="2020-03" db="EMBL/GenBank/DDBJ databases">
        <title>The genome sequence of Microvirga sp. c23x22.</title>
        <authorList>
            <person name="Zhang X."/>
        </authorList>
    </citation>
    <scope>NUCLEOTIDE SEQUENCE [LARGE SCALE GENOMIC DNA]</scope>
    <source>
        <strain evidence="4">c23x22</strain>
    </source>
</reference>
<feature type="domain" description="Tail sheath protein subtilisin-like" evidence="2">
    <location>
        <begin position="210"/>
        <end position="371"/>
    </location>
</feature>
<dbReference type="RefSeq" id="WP_167671274.1">
    <property type="nucleotide sequence ID" value="NZ_JAATJS010000001.1"/>
</dbReference>
<evidence type="ECO:0000259" key="2">
    <source>
        <dbReference type="Pfam" id="PF04984"/>
    </source>
</evidence>
<evidence type="ECO:0000313" key="4">
    <source>
        <dbReference type="Proteomes" id="UP000707352"/>
    </source>
</evidence>